<dbReference type="GeneID" id="70178004"/>
<keyword evidence="2" id="KW-1185">Reference proteome</keyword>
<evidence type="ECO:0000313" key="1">
    <source>
        <dbReference type="EMBL" id="KAH7028077.1"/>
    </source>
</evidence>
<sequence>MALKQAMTLISPCSSSSYSNIFLTSHIKTRHVLLWTRRLVARRPGATAVLILDADLPSVGFVGMVHPCPSLQLHMSITVPGPWISPRLHLFCTQELCCRAARATVHDAFAPLPDLLAPWIFLETARGGSSQRHHHEIRSFKKKENAFRFSPESCVI</sequence>
<evidence type="ECO:0000313" key="2">
    <source>
        <dbReference type="Proteomes" id="UP000756346"/>
    </source>
</evidence>
<dbReference type="EMBL" id="JAGTJQ010000007">
    <property type="protein sequence ID" value="KAH7028077.1"/>
    <property type="molecule type" value="Genomic_DNA"/>
</dbReference>
<dbReference type="Proteomes" id="UP000756346">
    <property type="component" value="Unassembled WGS sequence"/>
</dbReference>
<protein>
    <submittedName>
        <fullName evidence="1">Uncharacterized protein</fullName>
    </submittedName>
</protein>
<accession>A0A9P8Y522</accession>
<organism evidence="1 2">
    <name type="scientific">Microdochium trichocladiopsis</name>
    <dbReference type="NCBI Taxonomy" id="1682393"/>
    <lineage>
        <taxon>Eukaryota</taxon>
        <taxon>Fungi</taxon>
        <taxon>Dikarya</taxon>
        <taxon>Ascomycota</taxon>
        <taxon>Pezizomycotina</taxon>
        <taxon>Sordariomycetes</taxon>
        <taxon>Xylariomycetidae</taxon>
        <taxon>Xylariales</taxon>
        <taxon>Microdochiaceae</taxon>
        <taxon>Microdochium</taxon>
    </lineage>
</organism>
<dbReference type="AlphaFoldDB" id="A0A9P8Y522"/>
<comment type="caution">
    <text evidence="1">The sequence shown here is derived from an EMBL/GenBank/DDBJ whole genome shotgun (WGS) entry which is preliminary data.</text>
</comment>
<dbReference type="RefSeq" id="XP_046010876.1">
    <property type="nucleotide sequence ID" value="XM_046148458.1"/>
</dbReference>
<gene>
    <name evidence="1" type="ORF">B0I36DRAFT_146905</name>
</gene>
<reference evidence="1" key="1">
    <citation type="journal article" date="2021" name="Nat. Commun.">
        <title>Genetic determinants of endophytism in the Arabidopsis root mycobiome.</title>
        <authorList>
            <person name="Mesny F."/>
            <person name="Miyauchi S."/>
            <person name="Thiergart T."/>
            <person name="Pickel B."/>
            <person name="Atanasova L."/>
            <person name="Karlsson M."/>
            <person name="Huettel B."/>
            <person name="Barry K.W."/>
            <person name="Haridas S."/>
            <person name="Chen C."/>
            <person name="Bauer D."/>
            <person name="Andreopoulos W."/>
            <person name="Pangilinan J."/>
            <person name="LaButti K."/>
            <person name="Riley R."/>
            <person name="Lipzen A."/>
            <person name="Clum A."/>
            <person name="Drula E."/>
            <person name="Henrissat B."/>
            <person name="Kohler A."/>
            <person name="Grigoriev I.V."/>
            <person name="Martin F.M."/>
            <person name="Hacquard S."/>
        </authorList>
    </citation>
    <scope>NUCLEOTIDE SEQUENCE</scope>
    <source>
        <strain evidence="1">MPI-CAGE-CH-0230</strain>
    </source>
</reference>
<proteinExistence type="predicted"/>
<name>A0A9P8Y522_9PEZI</name>